<feature type="region of interest" description="Disordered" evidence="1">
    <location>
        <begin position="536"/>
        <end position="561"/>
    </location>
</feature>
<sequence>MGSETKDMSSQPLFGGLESNLSSNLDGGNSANLQSNVSNESADALIGRAAKRHNWTAARTEMMNRLLRVDGRQLAELEETPELKAAVGNLRQASETRDSGSAAEYSSRRPSESSSSQLLTPHYGQSRQSSLLFETSPKAQELRQNSKSQHSADFPPPRFMARRSDAGFVAPLKDETELRGTSAISTARALLYRLGGGSSMRRGVGWHSAHSQDFQEAMTSNATGGAQRQQLQHLSEKQGSAAVLAPQGADGNVGVKVSEVASCFPGQTTPSASATMMSLLSNKEGRSSESWSADADIRNAGGSRGAALPLISEPRRREAEGNTSATLVKTSKPAGLPKDLKELAEHLKKQRLERELKIGERAQSSEQPALLPTFSSSQRHVPFRSQQARCSGLSKSKSGAGSLNLNQNDGMTSSGSSVAGSQSMRGRPSSGNLIVDALAAETGRNMMQPLLVPPAQQQGGLWDLLESLRARRLAAMPTAPLAEENVNAVARLSRANSRASLEERVSEWKLQSAEALAQAMGLDHAPDGGSVNVQGGDRVSRSSTADCEGGGYLQASSHRGPIGGLTLESRRMSIGASAGSGGGGTVANTGSGRVDLRSFVVSAAPRPPLEMQLAGRAGPSPRLDWTMAPADWTMAPADSVHLRKQQSRQ</sequence>
<feature type="region of interest" description="Disordered" evidence="1">
    <location>
        <begin position="85"/>
        <end position="161"/>
    </location>
</feature>
<dbReference type="EMBL" id="BEGY01000081">
    <property type="protein sequence ID" value="GAX82512.1"/>
    <property type="molecule type" value="Genomic_DNA"/>
</dbReference>
<feature type="region of interest" description="Disordered" evidence="1">
    <location>
        <begin position="359"/>
        <end position="430"/>
    </location>
</feature>
<gene>
    <name evidence="2" type="ORF">CEUSTIGMA_g9939.t1</name>
</gene>
<feature type="compositionally biased region" description="Polar residues" evidence="1">
    <location>
        <begin position="362"/>
        <end position="389"/>
    </location>
</feature>
<reference evidence="2 3" key="1">
    <citation type="submission" date="2017-08" db="EMBL/GenBank/DDBJ databases">
        <title>Acidophilic green algal genome provides insights into adaptation to an acidic environment.</title>
        <authorList>
            <person name="Hirooka S."/>
            <person name="Hirose Y."/>
            <person name="Kanesaki Y."/>
            <person name="Higuchi S."/>
            <person name="Fujiwara T."/>
            <person name="Onuma R."/>
            <person name="Era A."/>
            <person name="Ohbayashi R."/>
            <person name="Uzuka A."/>
            <person name="Nozaki H."/>
            <person name="Yoshikawa H."/>
            <person name="Miyagishima S.Y."/>
        </authorList>
    </citation>
    <scope>NUCLEOTIDE SEQUENCE [LARGE SCALE GENOMIC DNA]</scope>
    <source>
        <strain evidence="2 3">NIES-2499</strain>
    </source>
</reference>
<accession>A0A250XHW7</accession>
<feature type="compositionally biased region" description="Low complexity" evidence="1">
    <location>
        <begin position="410"/>
        <end position="423"/>
    </location>
</feature>
<comment type="caution">
    <text evidence="2">The sequence shown here is derived from an EMBL/GenBank/DDBJ whole genome shotgun (WGS) entry which is preliminary data.</text>
</comment>
<feature type="compositionally biased region" description="Low complexity" evidence="1">
    <location>
        <begin position="15"/>
        <end position="33"/>
    </location>
</feature>
<feature type="compositionally biased region" description="Polar residues" evidence="1">
    <location>
        <begin position="117"/>
        <end position="133"/>
    </location>
</feature>
<proteinExistence type="predicted"/>
<feature type="compositionally biased region" description="Low complexity" evidence="1">
    <location>
        <begin position="391"/>
        <end position="403"/>
    </location>
</feature>
<feature type="compositionally biased region" description="Polar residues" evidence="1">
    <location>
        <begin position="142"/>
        <end position="151"/>
    </location>
</feature>
<dbReference type="AlphaFoldDB" id="A0A250XHW7"/>
<feature type="region of interest" description="Disordered" evidence="1">
    <location>
        <begin position="284"/>
        <end position="338"/>
    </location>
</feature>
<dbReference type="Proteomes" id="UP000232323">
    <property type="component" value="Unassembled WGS sequence"/>
</dbReference>
<evidence type="ECO:0000313" key="2">
    <source>
        <dbReference type="EMBL" id="GAX82512.1"/>
    </source>
</evidence>
<evidence type="ECO:0000313" key="3">
    <source>
        <dbReference type="Proteomes" id="UP000232323"/>
    </source>
</evidence>
<organism evidence="2 3">
    <name type="scientific">Chlamydomonas eustigma</name>
    <dbReference type="NCBI Taxonomy" id="1157962"/>
    <lineage>
        <taxon>Eukaryota</taxon>
        <taxon>Viridiplantae</taxon>
        <taxon>Chlorophyta</taxon>
        <taxon>core chlorophytes</taxon>
        <taxon>Chlorophyceae</taxon>
        <taxon>CS clade</taxon>
        <taxon>Chlamydomonadales</taxon>
        <taxon>Chlamydomonadaceae</taxon>
        <taxon>Chlamydomonas</taxon>
    </lineage>
</organism>
<keyword evidence="3" id="KW-1185">Reference proteome</keyword>
<evidence type="ECO:0000256" key="1">
    <source>
        <dbReference type="SAM" id="MobiDB-lite"/>
    </source>
</evidence>
<feature type="region of interest" description="Disordered" evidence="1">
    <location>
        <begin position="1"/>
        <end position="35"/>
    </location>
</feature>
<protein>
    <submittedName>
        <fullName evidence="2">Uncharacterized protein</fullName>
    </submittedName>
</protein>
<name>A0A250XHW7_9CHLO</name>